<evidence type="ECO:0008006" key="3">
    <source>
        <dbReference type="Google" id="ProtNLM"/>
    </source>
</evidence>
<evidence type="ECO:0000313" key="2">
    <source>
        <dbReference type="Proteomes" id="UP000289600"/>
    </source>
</evidence>
<dbReference type="InterPro" id="IPR011042">
    <property type="entry name" value="6-blade_b-propeller_TolB-like"/>
</dbReference>
<dbReference type="SUPFAM" id="SSF63829">
    <property type="entry name" value="Calcium-dependent phosphotriesterase"/>
    <property type="match status" value="1"/>
</dbReference>
<proteinExistence type="predicted"/>
<dbReference type="EMBL" id="MG807320">
    <property type="protein sequence ID" value="AVL95068.1"/>
    <property type="molecule type" value="Genomic_DNA"/>
</dbReference>
<keyword evidence="2" id="KW-1185">Reference proteome</keyword>
<gene>
    <name evidence="1" type="ORF">mc_681</name>
</gene>
<reference evidence="2" key="1">
    <citation type="submission" date="2018-01" db="EMBL/GenBank/DDBJ databases">
        <title>Testimony of 'menage a trois' revealed by the proteome of Megavirus virophage.</title>
        <authorList>
            <person name="Jeudy S."/>
            <person name="Bertaux L."/>
            <person name="Alempic J.-M."/>
            <person name="Lartigue A."/>
            <person name="Legendre M."/>
            <person name="Philippe N."/>
            <person name="Beucher L."/>
            <person name="Biondi E."/>
            <person name="Juul S."/>
            <person name="Turner D."/>
            <person name="Coute Y."/>
            <person name="Claverie J.-M."/>
            <person name="Abergel C."/>
        </authorList>
    </citation>
    <scope>NUCLEOTIDE SEQUENCE [LARGE SCALE GENOMIC DNA]</scope>
</reference>
<organism evidence="1 2">
    <name type="scientific">Moumouvirus australiensis</name>
    <dbReference type="NCBI Taxonomy" id="2109587"/>
    <lineage>
        <taxon>Viruses</taxon>
        <taxon>Varidnaviria</taxon>
        <taxon>Bamfordvirae</taxon>
        <taxon>Nucleocytoviricota</taxon>
        <taxon>Megaviricetes</taxon>
        <taxon>Imitervirales</taxon>
        <taxon>Mimiviridae</taxon>
        <taxon>Megamimivirinae</taxon>
        <taxon>Moumouvirus</taxon>
        <taxon>Moumouvirus australiense</taxon>
    </lineage>
</organism>
<name>A0A2P1EMI6_9VIRU</name>
<evidence type="ECO:0000313" key="1">
    <source>
        <dbReference type="EMBL" id="AVL95068.1"/>
    </source>
</evidence>
<dbReference type="Proteomes" id="UP000289600">
    <property type="component" value="Segment"/>
</dbReference>
<dbReference type="Gene3D" id="2.120.10.30">
    <property type="entry name" value="TolB, C-terminal domain"/>
    <property type="match status" value="1"/>
</dbReference>
<sequence length="438" mass="49580">MASYRNIDFKREAVLSKNLPYPYYYPYISATPSLTGQTHPDNGVNYNYEASFNVETGECHNPNHDQSNNLFFSPELDLQKYHYYYYDMINTQDPSYVLNLNVKTLVSSAIKDENVDYTKNNIIPEEVKLKHYVDPNLNNPWGLIIVNDTIWVCNNGGVNLYNLLGKPLNKTIGVFGSMGNTTFVTGIAQNINECAFLIYNGSQSGSSSIIMVTRDGTINAFNPRISEINSVLVIDNSQENCVYTGVTIYRDVIYIADFYNQKIDVYNRLFERIFLPFIDQCIDQMPPDFAPYNISVIGDLLYVTYARQNPLDNQYELNDYGYGYINIFTPQGIFVDRFATRCTLNSPWAIIEAPSRFGYPTGSIFVSNYGSGFINVFDSCGKFLGNLKTSSGVEINITGIRGLAFHKNLPKSIYWTAIDNTKIDDFIGHIGVINIANK</sequence>
<dbReference type="InterPro" id="IPR017549">
    <property type="entry name" value="APMV_L690"/>
</dbReference>
<accession>A0A2P1EMI6</accession>
<protein>
    <recommendedName>
        <fullName evidence="3">NHL repeat protein</fullName>
    </recommendedName>
</protein>
<dbReference type="NCBIfam" id="TIGR03118">
    <property type="entry name" value="PEPCTERM_chp_1"/>
    <property type="match status" value="1"/>
</dbReference>